<proteinExistence type="predicted"/>
<dbReference type="AlphaFoldDB" id="A0AAJ1V688"/>
<comment type="caution">
    <text evidence="1">The sequence shown here is derived from an EMBL/GenBank/DDBJ whole genome shotgun (WGS) entry which is preliminary data.</text>
</comment>
<evidence type="ECO:0000313" key="1">
    <source>
        <dbReference type="EMBL" id="MDM1070877.1"/>
    </source>
</evidence>
<dbReference type="RefSeq" id="WP_286491266.1">
    <property type="nucleotide sequence ID" value="NZ_JACAGJ010000001.1"/>
</dbReference>
<dbReference type="Proteomes" id="UP001170959">
    <property type="component" value="Unassembled WGS sequence"/>
</dbReference>
<reference evidence="1" key="1">
    <citation type="submission" date="2020-06" db="EMBL/GenBank/DDBJ databases">
        <authorList>
            <person name="Dong N."/>
        </authorList>
    </citation>
    <scope>NUCLEOTIDE SEQUENCE</scope>
    <source>
        <strain evidence="1">R655-4</strain>
    </source>
</reference>
<name>A0AAJ1V688_9FLAO</name>
<dbReference type="Pfam" id="PF06074">
    <property type="entry name" value="Portal_Mu"/>
    <property type="match status" value="1"/>
</dbReference>
<protein>
    <submittedName>
        <fullName evidence="1">DUF935 family protein</fullName>
    </submittedName>
</protein>
<organism evidence="1 2">
    <name type="scientific">Empedobacter brevis</name>
    <dbReference type="NCBI Taxonomy" id="247"/>
    <lineage>
        <taxon>Bacteria</taxon>
        <taxon>Pseudomonadati</taxon>
        <taxon>Bacteroidota</taxon>
        <taxon>Flavobacteriia</taxon>
        <taxon>Flavobacteriales</taxon>
        <taxon>Weeksellaceae</taxon>
        <taxon>Empedobacter</taxon>
    </lineage>
</organism>
<reference evidence="1" key="2">
    <citation type="journal article" date="2022" name="Sci. Total Environ.">
        <title>Prevalence, transmission, and molecular epidemiology of tet(X)-positive bacteria among humans, animals, and environmental niches in China: An epidemiological, and genomic-based study.</title>
        <authorList>
            <person name="Dong N."/>
            <person name="Zeng Y."/>
            <person name="Cai C."/>
            <person name="Sun C."/>
            <person name="Lu J."/>
            <person name="Liu C."/>
            <person name="Zhou H."/>
            <person name="Sun Q."/>
            <person name="Shu L."/>
            <person name="Wang H."/>
            <person name="Wang Y."/>
            <person name="Wang S."/>
            <person name="Wu C."/>
            <person name="Chan E.W."/>
            <person name="Chen G."/>
            <person name="Shen Z."/>
            <person name="Chen S."/>
            <person name="Zhang R."/>
        </authorList>
    </citation>
    <scope>NUCLEOTIDE SEQUENCE</scope>
    <source>
        <strain evidence="1">R655-4</strain>
    </source>
</reference>
<dbReference type="InterPro" id="IPR009279">
    <property type="entry name" value="Portal_Mu"/>
</dbReference>
<sequence>MKQLINQSSNITFGGNALSKVRLSGSDAHNVEKVTKLMVDVIKRGKRLWRKEINDWQAGRFARYNVEIPNTHFLDEVFDDVMMDGHLTGVTGNRMLRTTNKNYIFSIDNVKDDNLSRYIEDKSWFEYTLENAFNSVYRGHSLLWVKRWINGEIQEVELIPRGLVVPEKHCLKHDYDSVTGIDFRELNDILWYAQFYDNVGLLEKAAPYTILKRHSWGSWDEFEELFGVPIRIAKIASQSEVVKNEVANWLEQMGSAAYGVFPIGTEVDIKENSKSDSFNVFYQKIKALDAELSKLVVHQTMTTENGSSKAQGNVHENTLKELVYADEKKMLAFLNDVVVPAMRALGYKIPDNAKISVEQTKDSTKQIKIDNVLLSNGYVLKKDYLESTYGCEIEAMPNQNNTNSAGKL</sequence>
<dbReference type="EMBL" id="JACAGJ010000001">
    <property type="protein sequence ID" value="MDM1070877.1"/>
    <property type="molecule type" value="Genomic_DNA"/>
</dbReference>
<evidence type="ECO:0000313" key="2">
    <source>
        <dbReference type="Proteomes" id="UP001170959"/>
    </source>
</evidence>
<accession>A0AAJ1V688</accession>
<gene>
    <name evidence="1" type="ORF">HX001_00055</name>
</gene>